<accession>A0A0K9GZ37</accession>
<proteinExistence type="predicted"/>
<dbReference type="PROSITE" id="PS50966">
    <property type="entry name" value="ZF_SWIM"/>
    <property type="match status" value="1"/>
</dbReference>
<name>A0A0K9GZ37_9BACI</name>
<dbReference type="GO" id="GO:0008270">
    <property type="term" value="F:zinc ion binding"/>
    <property type="evidence" value="ECO:0007669"/>
    <property type="project" value="UniProtKB-KW"/>
</dbReference>
<evidence type="ECO:0000313" key="3">
    <source>
        <dbReference type="EMBL" id="KMY51928.1"/>
    </source>
</evidence>
<dbReference type="PATRIC" id="fig|1679170.3.peg.5048"/>
<dbReference type="InterPro" id="IPR007527">
    <property type="entry name" value="Znf_SWIM"/>
</dbReference>
<comment type="caution">
    <text evidence="3">The sequence shown here is derived from an EMBL/GenBank/DDBJ whole genome shotgun (WGS) entry which is preliminary data.</text>
</comment>
<organism evidence="3 4">
    <name type="scientific">Peribacillus loiseleuriae</name>
    <dbReference type="NCBI Taxonomy" id="1679170"/>
    <lineage>
        <taxon>Bacteria</taxon>
        <taxon>Bacillati</taxon>
        <taxon>Bacillota</taxon>
        <taxon>Bacilli</taxon>
        <taxon>Bacillales</taxon>
        <taxon>Bacillaceae</taxon>
        <taxon>Peribacillus</taxon>
    </lineage>
</organism>
<protein>
    <recommendedName>
        <fullName evidence="2">SWIM-type domain-containing protein</fullName>
    </recommendedName>
</protein>
<dbReference type="Proteomes" id="UP000037146">
    <property type="component" value="Unassembled WGS sequence"/>
</dbReference>
<sequence length="536" mass="63330">MEDLLFLAEELARLLRPSVDEDQLMVREGLSLNRQGLVKVTSREESSIYAVVQDVTPKEVEFDMLFWVASECTCDHQSICKHKIAVFFHLYANISSPADWVLNWNQSDKNTKDHTKLPVKPASTLLTESEPFEQSYDSWKNFTSESFTELIEDQFTENSFVMERHIQHYLSTLVSKAPRDSNWKLLYQFTTSLLTLLNTFKLIDEHRKQPYTIRAFYQLVDDLFDSLHSMIYRLANRSRPFAFDSFISGLSEDTIDLLQGNEGLEYEKVDLYRELWTHLFSKKAPRKEESERIEQKLSASILSEIERSTHSIAAIHLYVLDNQDDKAIPLLQNLTSNDCPYLYYWMKQFADQDTHQRNLPYIEFIIRNLNDYLTDIKDYYACNDHVRILAKPIYASCTHLKRFDLLEKFYREALPYSYWEYSMFLFEQQNYKKWTDLIIYSGVTLDAIGQDMIKTVVASDPKIILPLYHHAVQQTVSLKNRSAYKQAVRYLKKMRTIYKKMKQENVFQDYLDYISLSTKRLRAFQEELQRSKLIDG</sequence>
<keyword evidence="4" id="KW-1185">Reference proteome</keyword>
<evidence type="ECO:0000313" key="4">
    <source>
        <dbReference type="Proteomes" id="UP000037146"/>
    </source>
</evidence>
<dbReference type="RefSeq" id="WP_049683289.1">
    <property type="nucleotide sequence ID" value="NZ_LFZW01000001.1"/>
</dbReference>
<keyword evidence="1" id="KW-0479">Metal-binding</keyword>
<feature type="domain" description="SWIM-type" evidence="2">
    <location>
        <begin position="49"/>
        <end position="91"/>
    </location>
</feature>
<evidence type="ECO:0000259" key="2">
    <source>
        <dbReference type="PROSITE" id="PS50966"/>
    </source>
</evidence>
<gene>
    <name evidence="3" type="ORF">AC625_22370</name>
</gene>
<dbReference type="AlphaFoldDB" id="A0A0K9GZ37"/>
<dbReference type="STRING" id="1679170.AC625_22370"/>
<keyword evidence="1" id="KW-0862">Zinc</keyword>
<evidence type="ECO:0000256" key="1">
    <source>
        <dbReference type="PROSITE-ProRule" id="PRU00325"/>
    </source>
</evidence>
<keyword evidence="1" id="KW-0863">Zinc-finger</keyword>
<reference evidence="4" key="1">
    <citation type="submission" date="2015-07" db="EMBL/GenBank/DDBJ databases">
        <title>Genome sequencing project for genomic taxonomy and phylogenomics of Bacillus-like bacteria.</title>
        <authorList>
            <person name="Liu B."/>
            <person name="Wang J."/>
            <person name="Zhu Y."/>
            <person name="Liu G."/>
            <person name="Chen Q."/>
            <person name="Chen Z."/>
            <person name="Lan J."/>
            <person name="Che J."/>
            <person name="Ge C."/>
            <person name="Shi H."/>
            <person name="Pan Z."/>
            <person name="Liu X."/>
        </authorList>
    </citation>
    <scope>NUCLEOTIDE SEQUENCE [LARGE SCALE GENOMIC DNA]</scope>
    <source>
        <strain evidence="4">FJAT-27997</strain>
    </source>
</reference>
<dbReference type="OrthoDB" id="7593573at2"/>
<dbReference type="EMBL" id="LFZW01000001">
    <property type="protein sequence ID" value="KMY51928.1"/>
    <property type="molecule type" value="Genomic_DNA"/>
</dbReference>